<protein>
    <submittedName>
        <fullName evidence="1">Uncharacterized protein</fullName>
    </submittedName>
</protein>
<proteinExistence type="predicted"/>
<comment type="caution">
    <text evidence="1">The sequence shown here is derived from an EMBL/GenBank/DDBJ whole genome shotgun (WGS) entry which is preliminary data.</text>
</comment>
<dbReference type="AlphaFoldDB" id="A0A6A4IXR9"/>
<dbReference type="Proteomes" id="UP000466442">
    <property type="component" value="Linkage Group LG12"/>
</dbReference>
<reference evidence="1" key="1">
    <citation type="journal article" date="2021" name="Mol. Ecol. Resour.">
        <title>Apolygus lucorum genome provides insights into omnivorousness and mesophyll feeding.</title>
        <authorList>
            <person name="Liu Y."/>
            <person name="Liu H."/>
            <person name="Wang H."/>
            <person name="Huang T."/>
            <person name="Liu B."/>
            <person name="Yang B."/>
            <person name="Yin L."/>
            <person name="Li B."/>
            <person name="Zhang Y."/>
            <person name="Zhang S."/>
            <person name="Jiang F."/>
            <person name="Zhang X."/>
            <person name="Ren Y."/>
            <person name="Wang B."/>
            <person name="Wang S."/>
            <person name="Lu Y."/>
            <person name="Wu K."/>
            <person name="Fan W."/>
            <person name="Wang G."/>
        </authorList>
    </citation>
    <scope>NUCLEOTIDE SEQUENCE</scope>
    <source>
        <strain evidence="1">12Hb</strain>
    </source>
</reference>
<keyword evidence="2" id="KW-1185">Reference proteome</keyword>
<organism evidence="1 2">
    <name type="scientific">Apolygus lucorum</name>
    <name type="common">Small green plant bug</name>
    <name type="synonym">Lygocoris lucorum</name>
    <dbReference type="NCBI Taxonomy" id="248454"/>
    <lineage>
        <taxon>Eukaryota</taxon>
        <taxon>Metazoa</taxon>
        <taxon>Ecdysozoa</taxon>
        <taxon>Arthropoda</taxon>
        <taxon>Hexapoda</taxon>
        <taxon>Insecta</taxon>
        <taxon>Pterygota</taxon>
        <taxon>Neoptera</taxon>
        <taxon>Paraneoptera</taxon>
        <taxon>Hemiptera</taxon>
        <taxon>Heteroptera</taxon>
        <taxon>Panheteroptera</taxon>
        <taxon>Cimicomorpha</taxon>
        <taxon>Miridae</taxon>
        <taxon>Mirini</taxon>
        <taxon>Apolygus</taxon>
    </lineage>
</organism>
<gene>
    <name evidence="1" type="ORF">GE061_003958</name>
</gene>
<dbReference type="EMBL" id="WIXP02000012">
    <property type="protein sequence ID" value="KAF6201566.1"/>
    <property type="molecule type" value="Genomic_DNA"/>
</dbReference>
<evidence type="ECO:0000313" key="1">
    <source>
        <dbReference type="EMBL" id="KAF6201566.1"/>
    </source>
</evidence>
<evidence type="ECO:0000313" key="2">
    <source>
        <dbReference type="Proteomes" id="UP000466442"/>
    </source>
</evidence>
<sequence length="100" mass="10960">MRSEALSSSTTYLNIFWPHYAFHEVISILAANRHLFGSSVSRSSLFDPSIHHWNLQPKLSGAPLYLGSLYLLTSALNSSNSNQTLRNIGRGSGGSCHNPT</sequence>
<name>A0A6A4IXR9_APOLU</name>
<accession>A0A6A4IXR9</accession>